<evidence type="ECO:0000256" key="2">
    <source>
        <dbReference type="ARBA" id="ARBA00022448"/>
    </source>
</evidence>
<evidence type="ECO:0000256" key="1">
    <source>
        <dbReference type="ARBA" id="ARBA00004141"/>
    </source>
</evidence>
<protein>
    <recommendedName>
        <fullName evidence="11">Mitochondrial glycine transporter</fullName>
    </recommendedName>
    <alternativeName>
        <fullName evidence="11">Solute carrier family 25 member 38</fullName>
    </alternativeName>
</protein>
<keyword evidence="4 11" id="KW-0677">Repeat</keyword>
<reference evidence="15" key="1">
    <citation type="submission" date="2025-08" db="UniProtKB">
        <authorList>
            <consortium name="RefSeq"/>
        </authorList>
    </citation>
    <scope>IDENTIFICATION</scope>
</reference>
<keyword evidence="6 11" id="KW-1133">Transmembrane helix</keyword>
<evidence type="ECO:0000256" key="3">
    <source>
        <dbReference type="ARBA" id="ARBA00022692"/>
    </source>
</evidence>
<evidence type="ECO:0000256" key="4">
    <source>
        <dbReference type="ARBA" id="ARBA00022737"/>
    </source>
</evidence>
<sequence length="400" mass="43716">MLSPGSCRFPPAFPRLLLSPPHPRIPDCGWPRWARGARRASDERRAVPRCGPGAVGGRPRPERPQEAPGVHRPLPVSGAGPGRAAAPELRALAASSPMLQKALSALQAQDVGEQVETLMLHPVIKAFLCGSISGTCSTLLFQPLDVLKTRLQTLQPTSHGSRRAGMWTVLLKVVRTESLLGLWKGMTPSIVRCVPGVGIYFGTLYSSKQYFLRGHPPTALESVMLGVGSRSVAGVCMSPLTVVKTRYESGRYGYKSIYTAVRSIYRDEGHRGLFSGLTATLLRDAPFSGIYLMFYTQTKNILFHDQLDAALTPVVNFSCGIFAGILASLVTQPADVIKTHMQLSPVKFQWIGQAVTLIFKDYGLRGFFQGSVPRALRRTLMSAMVWTVYEEMMAKMGLKS</sequence>
<evidence type="ECO:0000313" key="15">
    <source>
        <dbReference type="RefSeq" id="XP_060036321.1"/>
    </source>
</evidence>
<evidence type="ECO:0000256" key="7">
    <source>
        <dbReference type="ARBA" id="ARBA00023128"/>
    </source>
</evidence>
<dbReference type="Gene3D" id="1.50.40.10">
    <property type="entry name" value="Mitochondrial carrier domain"/>
    <property type="match status" value="2"/>
</dbReference>
<feature type="region of interest" description="Disordered" evidence="13">
    <location>
        <begin position="36"/>
        <end position="83"/>
    </location>
</feature>
<feature type="repeat" description="Solcar" evidence="12">
    <location>
        <begin position="121"/>
        <end position="210"/>
    </location>
</feature>
<evidence type="ECO:0000256" key="10">
    <source>
        <dbReference type="ARBA" id="ARBA00034083"/>
    </source>
</evidence>
<evidence type="ECO:0000256" key="8">
    <source>
        <dbReference type="ARBA" id="ARBA00023136"/>
    </source>
</evidence>
<evidence type="ECO:0000256" key="11">
    <source>
        <dbReference type="HAMAP-Rule" id="MF_03064"/>
    </source>
</evidence>
<keyword evidence="2 11" id="KW-0813">Transport</keyword>
<dbReference type="HAMAP" id="MF_03064">
    <property type="entry name" value="SLC25A38"/>
    <property type="match status" value="1"/>
</dbReference>
<keyword evidence="3 11" id="KW-0812">Transmembrane</keyword>
<dbReference type="SUPFAM" id="SSF103506">
    <property type="entry name" value="Mitochondrial carrier"/>
    <property type="match status" value="1"/>
</dbReference>
<dbReference type="RefSeq" id="XP_060036321.1">
    <property type="nucleotide sequence ID" value="XM_060180338.1"/>
</dbReference>
<gene>
    <name evidence="11 15" type="primary">SLC25A38</name>
</gene>
<dbReference type="Proteomes" id="UP001652624">
    <property type="component" value="Chromosome 21"/>
</dbReference>
<comment type="function">
    <text evidence="11">Mitochondrial glycine transporter that imports glycine into the mitochondrial matrix. Plays an important role in providing glycine for the first enzymatic step in heme biosynthesis, the condensation of glycine with succinyl-CoA to produce 5-aminolevulinate (ALA) in the miochondrial matrix. Required during erythropoiesis.</text>
</comment>
<evidence type="ECO:0000256" key="12">
    <source>
        <dbReference type="PROSITE-ProRule" id="PRU00282"/>
    </source>
</evidence>
<evidence type="ECO:0000256" key="13">
    <source>
        <dbReference type="SAM" id="MobiDB-lite"/>
    </source>
</evidence>
<keyword evidence="7 11" id="KW-0496">Mitochondrion</keyword>
<dbReference type="PANTHER" id="PTHR46181:SF3">
    <property type="entry name" value="MITOCHONDRIAL GLYCINE TRANSPORTER"/>
    <property type="match status" value="1"/>
</dbReference>
<dbReference type="Pfam" id="PF00153">
    <property type="entry name" value="Mito_carr"/>
    <property type="match status" value="3"/>
</dbReference>
<keyword evidence="5 11" id="KW-0999">Mitochondrion inner membrane</keyword>
<evidence type="ECO:0000256" key="6">
    <source>
        <dbReference type="ARBA" id="ARBA00022989"/>
    </source>
</evidence>
<dbReference type="PANTHER" id="PTHR46181">
    <property type="entry name" value="MITOCHONDRIAL GLYCINE TRANSPORTER"/>
    <property type="match status" value="1"/>
</dbReference>
<dbReference type="InterPro" id="IPR023395">
    <property type="entry name" value="MCP_dom_sf"/>
</dbReference>
<dbReference type="InterPro" id="IPR018108">
    <property type="entry name" value="MCP_transmembrane"/>
</dbReference>
<evidence type="ECO:0000256" key="5">
    <source>
        <dbReference type="ARBA" id="ARBA00022792"/>
    </source>
</evidence>
<accession>A0ABM3WIB6</accession>
<dbReference type="GeneID" id="103121145"/>
<comment type="catalytic activity">
    <reaction evidence="9 11">
        <text>glycine(in) = glycine(out)</text>
        <dbReference type="Rhea" id="RHEA:70715"/>
        <dbReference type="ChEBI" id="CHEBI:57305"/>
    </reaction>
</comment>
<evidence type="ECO:0000256" key="9">
    <source>
        <dbReference type="ARBA" id="ARBA00034060"/>
    </source>
</evidence>
<dbReference type="InterPro" id="IPR030847">
    <property type="entry name" value="Hem25/SLC25A38"/>
</dbReference>
<organism evidence="14 15">
    <name type="scientific">Erinaceus europaeus</name>
    <name type="common">Western European hedgehog</name>
    <dbReference type="NCBI Taxonomy" id="9365"/>
    <lineage>
        <taxon>Eukaryota</taxon>
        <taxon>Metazoa</taxon>
        <taxon>Chordata</taxon>
        <taxon>Craniata</taxon>
        <taxon>Vertebrata</taxon>
        <taxon>Euteleostomi</taxon>
        <taxon>Mammalia</taxon>
        <taxon>Eutheria</taxon>
        <taxon>Laurasiatheria</taxon>
        <taxon>Eulipotyphla</taxon>
        <taxon>Erinaceidae</taxon>
        <taxon>Erinaceinae</taxon>
        <taxon>Erinaceus</taxon>
    </lineage>
</organism>
<comment type="similarity">
    <text evidence="11">Belongs to the mitochondrial carrier (TC 2.A.29) family. SLC25A38 subfamily.</text>
</comment>
<comment type="function">
    <text evidence="10">Plays a role as pro-apoptotic protein that induces caspase-dependent apoptosis.</text>
</comment>
<feature type="repeat" description="Solcar" evidence="12">
    <location>
        <begin position="311"/>
        <end position="395"/>
    </location>
</feature>
<feature type="repeat" description="Solcar" evidence="12">
    <location>
        <begin position="217"/>
        <end position="301"/>
    </location>
</feature>
<comment type="subcellular location">
    <subcellularLocation>
        <location evidence="1">Membrane</location>
        <topology evidence="1">Multi-pass membrane protein</topology>
    </subcellularLocation>
    <subcellularLocation>
        <location evidence="11">Mitochondrion inner membrane</location>
        <topology evidence="11">Multi-pass membrane protein</topology>
    </subcellularLocation>
</comment>
<name>A0ABM3WIB6_ERIEU</name>
<evidence type="ECO:0000313" key="14">
    <source>
        <dbReference type="Proteomes" id="UP001652624"/>
    </source>
</evidence>
<keyword evidence="14" id="KW-1185">Reference proteome</keyword>
<proteinExistence type="inferred from homology"/>
<dbReference type="PROSITE" id="PS50920">
    <property type="entry name" value="SOLCAR"/>
    <property type="match status" value="3"/>
</dbReference>
<keyword evidence="8 11" id="KW-0472">Membrane</keyword>